<feature type="compositionally biased region" description="Polar residues" evidence="13">
    <location>
        <begin position="365"/>
        <end position="378"/>
    </location>
</feature>
<comment type="caution">
    <text evidence="16">The sequence shown here is derived from an EMBL/GenBank/DDBJ whole genome shotgun (WGS) entry which is preliminary data.</text>
</comment>
<dbReference type="PANTHER" id="PTHR13145">
    <property type="entry name" value="SSM4 PROTEIN"/>
    <property type="match status" value="1"/>
</dbReference>
<dbReference type="GO" id="GO:0036503">
    <property type="term" value="P:ERAD pathway"/>
    <property type="evidence" value="ECO:0007669"/>
    <property type="project" value="TreeGrafter"/>
</dbReference>
<dbReference type="InParanoid" id="A0A066WHW5"/>
<keyword evidence="12 14" id="KW-0472">Membrane</keyword>
<sequence>MDVAADAEGETCRICRSGPEPDALLYHPCKCTGSIRSCHQACLIEWLQHSKKKYCELCNHSYVFHKRYKASMPAGHLPWRHYLRRLFFRTLQVLRYLLRAVLCALSWLVVLPLVNIFTLRGLLWTSDGILWGINAGPAPDAMAWFIVNSNTTKDAAAQAPAVSPAVEDDQAKVQGQALFEALFQEHKGLVNGLIKDCFEGQILSCIIVVLFVGVFLLREWVLQHLPQAPEPAGEPDHAPVAAPANPLARQNVARVDPHAQPALATPLDNIGERREALEDTPEQVRTALGARELKGQGGATGDDNHAGGPTWPPTSSSVVDETGSLQVSNPNLPQNGPGEGPGLDDMRRRRFQALGLAPLDPEEQNFANRSESLPGPSNRSEEEAFILDRRDSVTEEHLLDNLQLDSMGTLADADDAMSSHSSDEENDAWEDVTSDEEGAQFAVPRILQRRILNIDGPDGLQVANEVPINGANEDGHPDELMGDDLDPWEEADAQQAWEDEVMGVFETVGLHGPLSALWQNLALITVLSSFALLVFAAVPFIIGRLFGTGERLIWLVKLPIRGLRIITDPLFDGLIALLSKSLSQLIGTMVGPNPNQAAQSSIVSQVKSNAGHAKESFTWLPRHSVIAAQKVANSSASWMSSRFWNLHAWVNGRIYGKRMVDRATAVAVGHLYWILALMAQQRASRYFNSSIFSWAQSFIDEQLVIVKVGFFIGIELAAFPLGCGFILDLCALPLCMGITIADRISSLCAAPLTFLFVHWVVGTLYMFLFAQFVSLTRDIARPGVLCWIRDPHDLNFQPVKEILDRKSTTHMAKLGTSVLMYTAVLIGTVGFPSVALRFWASFILPLRTSAREHTTYSLLDLVAILIVVPWLIRKAKPSRLTRRLYSRWWKYAAAQLRLSSFLRGGRHRDEEGVPLSAQEGSQASNENSVILVGSRPPTGSFARVPADNHAIMSTPLVIRTDASGMPFDERGRQAIKVQHAAISKMTGTKPKYTIVYVPPQFRVRLWAFVASLGLSAALLITLCMVIPLLLGRTFSARFLSDREPHDGRAYFIGACLSLAILAAARGVSKLVRGEQPKEDADGVQIIAIKYDTPLWRRLAEPFCRWLCHVAVVRLTMPLLFGLNFQQYVEVPVLFGLEHPAPTISLIQAWEVGTMVQKIVLYSVTDAQYDAWKDQEIPFLSLVGRLAIALILPPVLTVLGLYGARIDIPRANGQAYLRHSYIAAAAVATCSIFGSILFEHMKGWTDSLKDELYLEQTELLNYEKQDESTGVKASEYENTGPIPDALLAGQRPADPM</sequence>
<feature type="region of interest" description="Disordered" evidence="13">
    <location>
        <begin position="291"/>
        <end position="345"/>
    </location>
</feature>
<dbReference type="PROSITE" id="PS51292">
    <property type="entry name" value="ZF_RING_CH"/>
    <property type="match status" value="1"/>
</dbReference>
<feature type="transmembrane region" description="Helical" evidence="14">
    <location>
        <begin position="752"/>
        <end position="773"/>
    </location>
</feature>
<evidence type="ECO:0000256" key="10">
    <source>
        <dbReference type="ARBA" id="ARBA00022833"/>
    </source>
</evidence>
<feature type="domain" description="RING-CH-type" evidence="15">
    <location>
        <begin position="4"/>
        <end position="65"/>
    </location>
</feature>
<dbReference type="SMART" id="SM00744">
    <property type="entry name" value="RINGv"/>
    <property type="match status" value="1"/>
</dbReference>
<feature type="transmembrane region" description="Helical" evidence="14">
    <location>
        <begin position="1105"/>
        <end position="1124"/>
    </location>
</feature>
<dbReference type="Proteomes" id="UP000027361">
    <property type="component" value="Unassembled WGS sequence"/>
</dbReference>
<feature type="transmembrane region" description="Helical" evidence="14">
    <location>
        <begin position="719"/>
        <end position="740"/>
    </location>
</feature>
<keyword evidence="17" id="KW-1185">Reference proteome</keyword>
<feature type="region of interest" description="Disordered" evidence="13">
    <location>
        <begin position="463"/>
        <end position="484"/>
    </location>
</feature>
<feature type="transmembrane region" description="Helical" evidence="14">
    <location>
        <begin position="1005"/>
        <end position="1029"/>
    </location>
</feature>
<dbReference type="Gene3D" id="3.30.40.10">
    <property type="entry name" value="Zinc/RING finger domain, C3HC4 (zinc finger)"/>
    <property type="match status" value="1"/>
</dbReference>
<evidence type="ECO:0000256" key="7">
    <source>
        <dbReference type="ARBA" id="ARBA00022723"/>
    </source>
</evidence>
<dbReference type="PANTHER" id="PTHR13145:SF0">
    <property type="entry name" value="E3 UBIQUITIN-PROTEIN LIGASE MARCHF6"/>
    <property type="match status" value="1"/>
</dbReference>
<gene>
    <name evidence="16" type="ORF">K437DRAFT_292311</name>
</gene>
<dbReference type="InterPro" id="IPR011016">
    <property type="entry name" value="Znf_RING-CH"/>
</dbReference>
<feature type="region of interest" description="Disordered" evidence="13">
    <location>
        <begin position="357"/>
        <end position="382"/>
    </location>
</feature>
<comment type="catalytic activity">
    <reaction evidence="1">
        <text>S-ubiquitinyl-[E2 ubiquitin-conjugating enzyme]-L-cysteine + [acceptor protein]-L-lysine = [E2 ubiquitin-conjugating enzyme]-L-cysteine + N(6)-ubiquitinyl-[acceptor protein]-L-lysine.</text>
        <dbReference type="EC" id="2.3.2.27"/>
    </reaction>
</comment>
<evidence type="ECO:0000256" key="13">
    <source>
        <dbReference type="SAM" id="MobiDB-lite"/>
    </source>
</evidence>
<dbReference type="CDD" id="cd16702">
    <property type="entry name" value="RING_CH-C4HC3_MARCH6"/>
    <property type="match status" value="1"/>
</dbReference>
<feature type="compositionally biased region" description="Acidic residues" evidence="13">
    <location>
        <begin position="424"/>
        <end position="437"/>
    </location>
</feature>
<evidence type="ECO:0000256" key="3">
    <source>
        <dbReference type="ARBA" id="ARBA00004906"/>
    </source>
</evidence>
<proteinExistence type="predicted"/>
<dbReference type="FunCoup" id="A0A066WHW5">
    <property type="interactions" value="460"/>
</dbReference>
<dbReference type="Pfam" id="PF12906">
    <property type="entry name" value="RINGv"/>
    <property type="match status" value="1"/>
</dbReference>
<dbReference type="GeneID" id="25267086"/>
<dbReference type="OrthoDB" id="264354at2759"/>
<evidence type="ECO:0000313" key="16">
    <source>
        <dbReference type="EMBL" id="KDN53376.1"/>
    </source>
</evidence>
<feature type="transmembrane region" description="Helical" evidence="14">
    <location>
        <begin position="1049"/>
        <end position="1067"/>
    </location>
</feature>
<feature type="compositionally biased region" description="Polar residues" evidence="13">
    <location>
        <begin position="313"/>
        <end position="334"/>
    </location>
</feature>
<keyword evidence="11 14" id="KW-1133">Transmembrane helix</keyword>
<keyword evidence="6 14" id="KW-0812">Transmembrane</keyword>
<keyword evidence="5" id="KW-0808">Transferase</keyword>
<keyword evidence="7" id="KW-0479">Metal-binding</keyword>
<keyword evidence="8" id="KW-0863">Zinc-finger</keyword>
<dbReference type="RefSeq" id="XP_013246215.1">
    <property type="nucleotide sequence ID" value="XM_013390761.1"/>
</dbReference>
<evidence type="ECO:0000256" key="5">
    <source>
        <dbReference type="ARBA" id="ARBA00022679"/>
    </source>
</evidence>
<evidence type="ECO:0000256" key="2">
    <source>
        <dbReference type="ARBA" id="ARBA00004141"/>
    </source>
</evidence>
<dbReference type="OMA" id="VGTCYMF"/>
<comment type="pathway">
    <text evidence="3">Protein modification; protein ubiquitination.</text>
</comment>
<evidence type="ECO:0000256" key="11">
    <source>
        <dbReference type="ARBA" id="ARBA00022989"/>
    </source>
</evidence>
<keyword evidence="9" id="KW-0833">Ubl conjugation pathway</keyword>
<evidence type="ECO:0000313" key="17">
    <source>
        <dbReference type="Proteomes" id="UP000027361"/>
    </source>
</evidence>
<evidence type="ECO:0000256" key="4">
    <source>
        <dbReference type="ARBA" id="ARBA00012483"/>
    </source>
</evidence>
<accession>A0A066WHW5</accession>
<dbReference type="HOGENOM" id="CLU_001266_1_0_1"/>
<dbReference type="GO" id="GO:0061630">
    <property type="term" value="F:ubiquitin protein ligase activity"/>
    <property type="evidence" value="ECO:0007669"/>
    <property type="project" value="UniProtKB-EC"/>
</dbReference>
<feature type="transmembrane region" description="Helical" evidence="14">
    <location>
        <begin position="521"/>
        <end position="542"/>
    </location>
</feature>
<evidence type="ECO:0000259" key="15">
    <source>
        <dbReference type="PROSITE" id="PS51292"/>
    </source>
</evidence>
<dbReference type="EC" id="2.3.2.27" evidence="4"/>
<evidence type="ECO:0000256" key="14">
    <source>
        <dbReference type="SAM" id="Phobius"/>
    </source>
</evidence>
<reference evidence="16 17" key="1">
    <citation type="submission" date="2014-05" db="EMBL/GenBank/DDBJ databases">
        <title>Draft genome sequence of a rare smut relative, Tilletiaria anomala UBC 951.</title>
        <authorList>
            <consortium name="DOE Joint Genome Institute"/>
            <person name="Toome M."/>
            <person name="Kuo A."/>
            <person name="Henrissat B."/>
            <person name="Lipzen A."/>
            <person name="Tritt A."/>
            <person name="Yoshinaga Y."/>
            <person name="Zane M."/>
            <person name="Barry K."/>
            <person name="Grigoriev I.V."/>
            <person name="Spatafora J.W."/>
            <person name="Aimea M.C."/>
        </authorList>
    </citation>
    <scope>NUCLEOTIDE SEQUENCE [LARGE SCALE GENOMIC DNA]</scope>
    <source>
        <strain evidence="16 17">UBC 951</strain>
    </source>
</reference>
<dbReference type="EMBL" id="JMSN01000002">
    <property type="protein sequence ID" value="KDN53376.1"/>
    <property type="molecule type" value="Genomic_DNA"/>
</dbReference>
<protein>
    <recommendedName>
        <fullName evidence="4">RING-type E3 ubiquitin transferase</fullName>
        <ecNumber evidence="4">2.3.2.27</ecNumber>
    </recommendedName>
</protein>
<name>A0A066WHW5_TILAU</name>
<feature type="transmembrane region" description="Helical" evidence="14">
    <location>
        <begin position="1215"/>
        <end position="1237"/>
    </location>
</feature>
<feature type="region of interest" description="Disordered" evidence="13">
    <location>
        <begin position="1264"/>
        <end position="1295"/>
    </location>
</feature>
<dbReference type="SUPFAM" id="SSF57850">
    <property type="entry name" value="RING/U-box"/>
    <property type="match status" value="1"/>
</dbReference>
<evidence type="ECO:0000256" key="8">
    <source>
        <dbReference type="ARBA" id="ARBA00022771"/>
    </source>
</evidence>
<feature type="transmembrane region" description="Helical" evidence="14">
    <location>
        <begin position="1181"/>
        <end position="1203"/>
    </location>
</feature>
<dbReference type="STRING" id="1037660.A0A066WHW5"/>
<evidence type="ECO:0000256" key="6">
    <source>
        <dbReference type="ARBA" id="ARBA00022692"/>
    </source>
</evidence>
<keyword evidence="10" id="KW-0862">Zinc</keyword>
<dbReference type="GO" id="GO:0008270">
    <property type="term" value="F:zinc ion binding"/>
    <property type="evidence" value="ECO:0007669"/>
    <property type="project" value="UniProtKB-KW"/>
</dbReference>
<organism evidence="16 17">
    <name type="scientific">Tilletiaria anomala (strain ATCC 24038 / CBS 436.72 / UBC 951)</name>
    <dbReference type="NCBI Taxonomy" id="1037660"/>
    <lineage>
        <taxon>Eukaryota</taxon>
        <taxon>Fungi</taxon>
        <taxon>Dikarya</taxon>
        <taxon>Basidiomycota</taxon>
        <taxon>Ustilaginomycotina</taxon>
        <taxon>Exobasidiomycetes</taxon>
        <taxon>Georgefischeriales</taxon>
        <taxon>Tilletiariaceae</taxon>
        <taxon>Tilletiaria</taxon>
    </lineage>
</organism>
<feature type="transmembrane region" description="Helical" evidence="14">
    <location>
        <begin position="96"/>
        <end position="117"/>
    </location>
</feature>
<evidence type="ECO:0000256" key="1">
    <source>
        <dbReference type="ARBA" id="ARBA00000900"/>
    </source>
</evidence>
<feature type="transmembrane region" description="Helical" evidence="14">
    <location>
        <begin position="854"/>
        <end position="872"/>
    </location>
</feature>
<comment type="subcellular location">
    <subcellularLocation>
        <location evidence="2">Membrane</location>
        <topology evidence="2">Multi-pass membrane protein</topology>
    </subcellularLocation>
</comment>
<dbReference type="GO" id="GO:0005789">
    <property type="term" value="C:endoplasmic reticulum membrane"/>
    <property type="evidence" value="ECO:0007669"/>
    <property type="project" value="TreeGrafter"/>
</dbReference>
<evidence type="ECO:0000256" key="9">
    <source>
        <dbReference type="ARBA" id="ARBA00022786"/>
    </source>
</evidence>
<dbReference type="InterPro" id="IPR013083">
    <property type="entry name" value="Znf_RING/FYVE/PHD"/>
</dbReference>
<feature type="region of interest" description="Disordered" evidence="13">
    <location>
        <begin position="413"/>
        <end position="437"/>
    </location>
</feature>
<feature type="transmembrane region" description="Helical" evidence="14">
    <location>
        <begin position="818"/>
        <end position="842"/>
    </location>
</feature>
<evidence type="ECO:0000256" key="12">
    <source>
        <dbReference type="ARBA" id="ARBA00023136"/>
    </source>
</evidence>
<feature type="transmembrane region" description="Helical" evidence="14">
    <location>
        <begin position="198"/>
        <end position="217"/>
    </location>
</feature>